<feature type="signal peptide" evidence="7">
    <location>
        <begin position="1"/>
        <end position="25"/>
    </location>
</feature>
<feature type="binding site" evidence="6">
    <location>
        <position position="261"/>
    </location>
    <ligand>
        <name>Ca(2+)</name>
        <dbReference type="ChEBI" id="CHEBI:29108"/>
    </ligand>
</feature>
<keyword evidence="9" id="KW-1185">Reference proteome</keyword>
<dbReference type="InterPro" id="IPR043147">
    <property type="entry name" value="Penicillin_amidase_A-knob"/>
</dbReference>
<reference evidence="8" key="1">
    <citation type="submission" date="2021-01" db="EMBL/GenBank/DDBJ databases">
        <title>Marivirga sp. nov., isolated from intertidal surface sediments.</title>
        <authorList>
            <person name="Zhang M."/>
        </authorList>
    </citation>
    <scope>NUCLEOTIDE SEQUENCE</scope>
    <source>
        <strain evidence="8">SM1354</strain>
    </source>
</reference>
<dbReference type="InterPro" id="IPR014395">
    <property type="entry name" value="Pen/GL7ACA/AHL_acylase"/>
</dbReference>
<dbReference type="PANTHER" id="PTHR34218:SF3">
    <property type="entry name" value="ACYL-HOMOSERINE LACTONE ACYLASE PVDQ"/>
    <property type="match status" value="1"/>
</dbReference>
<accession>A0A937AFF1</accession>
<evidence type="ECO:0000313" key="8">
    <source>
        <dbReference type="EMBL" id="MBL0765233.1"/>
    </source>
</evidence>
<name>A0A937AFF1_9BACT</name>
<gene>
    <name evidence="8" type="ORF">JKP34_08240</name>
</gene>
<dbReference type="GO" id="GO:0017000">
    <property type="term" value="P:antibiotic biosynthetic process"/>
    <property type="evidence" value="ECO:0007669"/>
    <property type="project" value="InterPro"/>
</dbReference>
<dbReference type="GO" id="GO:0016811">
    <property type="term" value="F:hydrolase activity, acting on carbon-nitrogen (but not peptide) bonds, in linear amides"/>
    <property type="evidence" value="ECO:0007669"/>
    <property type="project" value="InterPro"/>
</dbReference>
<comment type="cofactor">
    <cofactor evidence="6">
        <name>Ca(2+)</name>
        <dbReference type="ChEBI" id="CHEBI:29108"/>
    </cofactor>
    <text evidence="6">Binds 1 Ca(2+) ion per dimer.</text>
</comment>
<evidence type="ECO:0000256" key="6">
    <source>
        <dbReference type="PIRSR" id="PIRSR001227-2"/>
    </source>
</evidence>
<dbReference type="Gene3D" id="1.10.1400.10">
    <property type="match status" value="1"/>
</dbReference>
<evidence type="ECO:0000256" key="1">
    <source>
        <dbReference type="ARBA" id="ARBA00006586"/>
    </source>
</evidence>
<dbReference type="InterPro" id="IPR023343">
    <property type="entry name" value="Penicillin_amidase_dom1"/>
</dbReference>
<dbReference type="GO" id="GO:0046872">
    <property type="term" value="F:metal ion binding"/>
    <property type="evidence" value="ECO:0007669"/>
    <property type="project" value="UniProtKB-KW"/>
</dbReference>
<dbReference type="Pfam" id="PF01804">
    <property type="entry name" value="Penicil_amidase"/>
    <property type="match status" value="1"/>
</dbReference>
<keyword evidence="6" id="KW-0479">Metal-binding</keyword>
<evidence type="ECO:0000313" key="9">
    <source>
        <dbReference type="Proteomes" id="UP000642920"/>
    </source>
</evidence>
<protein>
    <submittedName>
        <fullName evidence="8">Penicillin acylase family protein</fullName>
    </submittedName>
</protein>
<proteinExistence type="inferred from homology"/>
<dbReference type="Proteomes" id="UP000642920">
    <property type="component" value="Unassembled WGS sequence"/>
</dbReference>
<dbReference type="SUPFAM" id="SSF56235">
    <property type="entry name" value="N-terminal nucleophile aminohydrolases (Ntn hydrolases)"/>
    <property type="match status" value="1"/>
</dbReference>
<dbReference type="RefSeq" id="WP_201919656.1">
    <property type="nucleotide sequence ID" value="NZ_JAERQG010000002.1"/>
</dbReference>
<comment type="similarity">
    <text evidence="1">Belongs to the peptidase S45 family.</text>
</comment>
<keyword evidence="3" id="KW-0378">Hydrolase</keyword>
<keyword evidence="2 7" id="KW-0732">Signal</keyword>
<dbReference type="PANTHER" id="PTHR34218">
    <property type="entry name" value="PEPTIDASE S45 PENICILLIN AMIDASE"/>
    <property type="match status" value="1"/>
</dbReference>
<evidence type="ECO:0000256" key="7">
    <source>
        <dbReference type="SAM" id="SignalP"/>
    </source>
</evidence>
<comment type="caution">
    <text evidence="8">The sequence shown here is derived from an EMBL/GenBank/DDBJ whole genome shotgun (WGS) entry which is preliminary data.</text>
</comment>
<evidence type="ECO:0000256" key="5">
    <source>
        <dbReference type="PIRSR" id="PIRSR001227-1"/>
    </source>
</evidence>
<sequence>MMLKENWSKLLAASFCYLISLSTNAQINPQKIDIVRDKWGVAHIYAPTDAETAFGLAWAHAEDDFKTIQGTLAAGKLMAGKVFGPSGAAIDFFTQFIGAPELVEAKRNTLSPEFQKLVAGYIEGINAYAAAHPKEVLHRKLFPASEDDMYRAFVLSLSAMSGVDDILGKLVNDKIADNPYESIGSNAIAISSSKTTSGESFLAINSHQPFEGPASWYEVHLNSEEGLNILGALFPGSPTIFHGVNEHLGWAHTVNHPDKIDVYKLRMDAEQKLHYFINGESIPLEKKKAKLKVKMLGLNIPISKKYYVSEYGSVIENKHGFYAVAFAANRGLKAIQQWYEMTKTTNLNEFKQVLEPIDLPGFNIVYADNDHHIFYVSNAKLPVRNPNFNWKAVLPGDTTATLWKSYHTFNELPQYTDPSSGYLFNMNNTPFNATALSENLKADGFPAAMGFGLKDNNRSKRFQQLMAQEEKLSYADFKRLKYDIQYPDTFYFDQDINLIFRMNPADYPEVADYLSILQQWDRRAEKESIGAGAMKILLNNAKESIETEMQAVELLKKSKELLLSNYGTIEVPLSRLQVHKRGTVEMPIDGLPDVIAPMYTKPTEDKLKQRAYVGESYILLARFKKDGLPELESVAPYGTSSKTESQHYTDQMEMFVNKELKPMTLDKVKVYKEAVKVYHPE</sequence>
<dbReference type="InterPro" id="IPR002692">
    <property type="entry name" value="S45"/>
</dbReference>
<dbReference type="Gene3D" id="1.10.439.10">
    <property type="entry name" value="Penicillin Amidohydrolase, domain 1"/>
    <property type="match status" value="1"/>
</dbReference>
<dbReference type="Gene3D" id="2.30.120.10">
    <property type="match status" value="1"/>
</dbReference>
<evidence type="ECO:0000256" key="2">
    <source>
        <dbReference type="ARBA" id="ARBA00022729"/>
    </source>
</evidence>
<feature type="active site" description="Nucleophile" evidence="5">
    <location>
        <position position="185"/>
    </location>
</feature>
<dbReference type="InterPro" id="IPR029055">
    <property type="entry name" value="Ntn_hydrolases_N"/>
</dbReference>
<dbReference type="InterPro" id="IPR043146">
    <property type="entry name" value="Penicillin_amidase_N_B-knob"/>
</dbReference>
<keyword evidence="6" id="KW-0106">Calcium</keyword>
<evidence type="ECO:0000256" key="4">
    <source>
        <dbReference type="ARBA" id="ARBA00023145"/>
    </source>
</evidence>
<keyword evidence="4" id="KW-0865">Zymogen</keyword>
<organism evidence="8 9">
    <name type="scientific">Marivirga atlantica</name>
    <dbReference type="NCBI Taxonomy" id="1548457"/>
    <lineage>
        <taxon>Bacteria</taxon>
        <taxon>Pseudomonadati</taxon>
        <taxon>Bacteroidota</taxon>
        <taxon>Cytophagia</taxon>
        <taxon>Cytophagales</taxon>
        <taxon>Marivirgaceae</taxon>
        <taxon>Marivirga</taxon>
    </lineage>
</organism>
<dbReference type="AlphaFoldDB" id="A0A937AFF1"/>
<feature type="binding site" evidence="6">
    <location>
        <position position="258"/>
    </location>
    <ligand>
        <name>Ca(2+)</name>
        <dbReference type="ChEBI" id="CHEBI:29108"/>
    </ligand>
</feature>
<dbReference type="Gene3D" id="3.60.20.10">
    <property type="entry name" value="Glutamine Phosphoribosylpyrophosphate, subunit 1, domain 1"/>
    <property type="match status" value="1"/>
</dbReference>
<dbReference type="EMBL" id="JAERQG010000002">
    <property type="protein sequence ID" value="MBL0765233.1"/>
    <property type="molecule type" value="Genomic_DNA"/>
</dbReference>
<evidence type="ECO:0000256" key="3">
    <source>
        <dbReference type="ARBA" id="ARBA00022801"/>
    </source>
</evidence>
<dbReference type="PIRSF" id="PIRSF001227">
    <property type="entry name" value="Pen_acylase"/>
    <property type="match status" value="1"/>
</dbReference>
<feature type="chain" id="PRO_5036798501" evidence="7">
    <location>
        <begin position="26"/>
        <end position="681"/>
    </location>
</feature>